<dbReference type="PANTHER" id="PTHR34297:SF2">
    <property type="entry name" value="ASP23_GLS24 FAMILY ENVELOPE STRESS RESPONSE PROTEIN"/>
    <property type="match status" value="1"/>
</dbReference>
<evidence type="ECO:0000313" key="2">
    <source>
        <dbReference type="EMBL" id="SDL89152.1"/>
    </source>
</evidence>
<name>A0A1G9NRE4_9FIRM</name>
<dbReference type="InterPro" id="IPR005531">
    <property type="entry name" value="Asp23"/>
</dbReference>
<reference evidence="2 3" key="1">
    <citation type="submission" date="2016-10" db="EMBL/GenBank/DDBJ databases">
        <authorList>
            <person name="de Groot N.N."/>
        </authorList>
    </citation>
    <scope>NUCLEOTIDE SEQUENCE [LARGE SCALE GENOMIC DNA]</scope>
    <source>
        <strain evidence="2 3">SLAS-1</strain>
    </source>
</reference>
<organism evidence="2 3">
    <name type="scientific">Halarsenatibacter silvermanii</name>
    <dbReference type="NCBI Taxonomy" id="321763"/>
    <lineage>
        <taxon>Bacteria</taxon>
        <taxon>Bacillati</taxon>
        <taxon>Bacillota</taxon>
        <taxon>Clostridia</taxon>
        <taxon>Halanaerobiales</taxon>
        <taxon>Halarsenatibacteraceae</taxon>
        <taxon>Halarsenatibacter</taxon>
    </lineage>
</organism>
<gene>
    <name evidence="2" type="ORF">SAMN04488692_1119</name>
</gene>
<dbReference type="RefSeq" id="WP_089760166.1">
    <property type="nucleotide sequence ID" value="NZ_FNGO01000011.1"/>
</dbReference>
<comment type="similarity">
    <text evidence="1">Belongs to the asp23 family.</text>
</comment>
<evidence type="ECO:0000256" key="1">
    <source>
        <dbReference type="ARBA" id="ARBA00005721"/>
    </source>
</evidence>
<dbReference type="Pfam" id="PF03780">
    <property type="entry name" value="Asp23"/>
    <property type="match status" value="1"/>
</dbReference>
<proteinExistence type="inferred from homology"/>
<dbReference type="AlphaFoldDB" id="A0A1G9NRE4"/>
<dbReference type="OrthoDB" id="9791482at2"/>
<sequence>MSTSWQTDLGSVIVEKEVIAKVAGLAAMECYGLVGMSSQNVQDGLADILGWDNMTKGVTVEIENNSVRLQLNIIVEFGTNIAQVANNAMQRVKYVIQDKLGIDVEKVDINVQGVRVEDEQW</sequence>
<accession>A0A1G9NRE4</accession>
<protein>
    <submittedName>
        <fullName evidence="2">Uncharacterized conserved protein YloU, alkaline shock protein (Asp23) family</fullName>
    </submittedName>
</protein>
<dbReference type="EMBL" id="FNGO01000011">
    <property type="protein sequence ID" value="SDL89152.1"/>
    <property type="molecule type" value="Genomic_DNA"/>
</dbReference>
<keyword evidence="3" id="KW-1185">Reference proteome</keyword>
<evidence type="ECO:0000313" key="3">
    <source>
        <dbReference type="Proteomes" id="UP000199476"/>
    </source>
</evidence>
<dbReference type="PANTHER" id="PTHR34297">
    <property type="entry name" value="HYPOTHETICAL CYTOSOLIC PROTEIN-RELATED"/>
    <property type="match status" value="1"/>
</dbReference>
<dbReference type="STRING" id="321763.SAMN04488692_1119"/>
<dbReference type="Proteomes" id="UP000199476">
    <property type="component" value="Unassembled WGS sequence"/>
</dbReference>